<dbReference type="InterPro" id="IPR027417">
    <property type="entry name" value="P-loop_NTPase"/>
</dbReference>
<organism evidence="2 3">
    <name type="scientific">Streptosporangium sandarakinum</name>
    <dbReference type="NCBI Taxonomy" id="1260955"/>
    <lineage>
        <taxon>Bacteria</taxon>
        <taxon>Bacillati</taxon>
        <taxon>Actinomycetota</taxon>
        <taxon>Actinomycetes</taxon>
        <taxon>Streptosporangiales</taxon>
        <taxon>Streptosporangiaceae</taxon>
        <taxon>Streptosporangium</taxon>
    </lineage>
</organism>
<dbReference type="InterPro" id="IPR038727">
    <property type="entry name" value="NadR/Ttd14_AAA_dom"/>
</dbReference>
<keyword evidence="3" id="KW-1185">Reference proteome</keyword>
<dbReference type="AlphaFoldDB" id="A0A852VA03"/>
<proteinExistence type="predicted"/>
<evidence type="ECO:0000313" key="2">
    <source>
        <dbReference type="EMBL" id="NYF42945.1"/>
    </source>
</evidence>
<reference evidence="2 3" key="1">
    <citation type="submission" date="2020-07" db="EMBL/GenBank/DDBJ databases">
        <title>Sequencing the genomes of 1000 actinobacteria strains.</title>
        <authorList>
            <person name="Klenk H.-P."/>
        </authorList>
    </citation>
    <scope>NUCLEOTIDE SEQUENCE [LARGE SCALE GENOMIC DNA]</scope>
    <source>
        <strain evidence="2 3">DSM 45763</strain>
    </source>
</reference>
<dbReference type="SUPFAM" id="SSF52540">
    <property type="entry name" value="P-loop containing nucleoside triphosphate hydrolases"/>
    <property type="match status" value="1"/>
</dbReference>
<accession>A0A852VA03</accession>
<dbReference type="RefSeq" id="WP_179825821.1">
    <property type="nucleotide sequence ID" value="NZ_JACCCO010000002.1"/>
</dbReference>
<protein>
    <submittedName>
        <fullName evidence="2">Putative ATPase</fullName>
    </submittedName>
</protein>
<evidence type="ECO:0000313" key="3">
    <source>
        <dbReference type="Proteomes" id="UP000576393"/>
    </source>
</evidence>
<evidence type="ECO:0000259" key="1">
    <source>
        <dbReference type="Pfam" id="PF13521"/>
    </source>
</evidence>
<dbReference type="EMBL" id="JACCCO010000002">
    <property type="protein sequence ID" value="NYF42945.1"/>
    <property type="molecule type" value="Genomic_DNA"/>
</dbReference>
<dbReference type="Pfam" id="PF13521">
    <property type="entry name" value="AAA_28"/>
    <property type="match status" value="2"/>
</dbReference>
<dbReference type="Proteomes" id="UP000576393">
    <property type="component" value="Unassembled WGS sequence"/>
</dbReference>
<sequence>MDGDRSEVQPYVVVTGGPGAGKSTLIDRLQEAGFARSYEAGRGVIQDQVAIGGRALPWADRELFAELMLGWELRSYRMASAAAPDTVSAEKATDAVNAEEMTRTAEAAPVFFDRGIPDIVGYLRLEGLPVPEHVHAAALGFRYHRSVFVAPPWPEIYRRDAERRQSYEEAERTYESMVATYTEYGYEPVPLPRAPVEERVRFVIERLRRA</sequence>
<dbReference type="Gene3D" id="3.40.50.300">
    <property type="entry name" value="P-loop containing nucleotide triphosphate hydrolases"/>
    <property type="match status" value="1"/>
</dbReference>
<gene>
    <name evidence="2" type="ORF">HDA43_005146</name>
</gene>
<feature type="domain" description="NadR/Ttd14 AAA" evidence="1">
    <location>
        <begin position="96"/>
        <end position="199"/>
    </location>
</feature>
<feature type="domain" description="NadR/Ttd14 AAA" evidence="1">
    <location>
        <begin position="12"/>
        <end position="84"/>
    </location>
</feature>
<comment type="caution">
    <text evidence="2">The sequence shown here is derived from an EMBL/GenBank/DDBJ whole genome shotgun (WGS) entry which is preliminary data.</text>
</comment>
<name>A0A852VA03_9ACTN</name>